<accession>A0A833QLG0</accession>
<dbReference type="InterPro" id="IPR036259">
    <property type="entry name" value="MFS_trans_sf"/>
</dbReference>
<keyword evidence="5 6" id="KW-0472">Membrane</keyword>
<dbReference type="PROSITE" id="PS50850">
    <property type="entry name" value="MFS"/>
    <property type="match status" value="1"/>
</dbReference>
<dbReference type="Pfam" id="PF00083">
    <property type="entry name" value="Sugar_tr"/>
    <property type="match status" value="1"/>
</dbReference>
<reference evidence="8" key="1">
    <citation type="submission" date="2020-01" db="EMBL/GenBank/DDBJ databases">
        <title>Genome sequence of Kobresia littledalei, the first chromosome-level genome in the family Cyperaceae.</title>
        <authorList>
            <person name="Qu G."/>
        </authorList>
    </citation>
    <scope>NUCLEOTIDE SEQUENCE</scope>
    <source>
        <strain evidence="8">C.B.Clarke</strain>
        <tissue evidence="8">Leaf</tissue>
    </source>
</reference>
<organism evidence="8 9">
    <name type="scientific">Carex littledalei</name>
    <dbReference type="NCBI Taxonomy" id="544730"/>
    <lineage>
        <taxon>Eukaryota</taxon>
        <taxon>Viridiplantae</taxon>
        <taxon>Streptophyta</taxon>
        <taxon>Embryophyta</taxon>
        <taxon>Tracheophyta</taxon>
        <taxon>Spermatophyta</taxon>
        <taxon>Magnoliopsida</taxon>
        <taxon>Liliopsida</taxon>
        <taxon>Poales</taxon>
        <taxon>Cyperaceae</taxon>
        <taxon>Cyperoideae</taxon>
        <taxon>Cariceae</taxon>
        <taxon>Carex</taxon>
        <taxon>Carex subgen. Euthyceras</taxon>
    </lineage>
</organism>
<feature type="transmembrane region" description="Helical" evidence="6">
    <location>
        <begin position="73"/>
        <end position="91"/>
    </location>
</feature>
<evidence type="ECO:0000256" key="3">
    <source>
        <dbReference type="ARBA" id="ARBA00022692"/>
    </source>
</evidence>
<dbReference type="AlphaFoldDB" id="A0A833QLG0"/>
<evidence type="ECO:0000256" key="5">
    <source>
        <dbReference type="ARBA" id="ARBA00023136"/>
    </source>
</evidence>
<dbReference type="SUPFAM" id="SSF103473">
    <property type="entry name" value="MFS general substrate transporter"/>
    <property type="match status" value="1"/>
</dbReference>
<gene>
    <name evidence="8" type="ORF">FCM35_KLT14911</name>
</gene>
<comment type="subcellular location">
    <subcellularLocation>
        <location evidence="1">Membrane</location>
        <topology evidence="1">Multi-pass membrane protein</topology>
    </subcellularLocation>
</comment>
<protein>
    <submittedName>
        <fullName evidence="8">D-xylose-proton symporter-like 3</fullName>
    </submittedName>
</protein>
<keyword evidence="4 6" id="KW-1133">Transmembrane helix</keyword>
<evidence type="ECO:0000256" key="2">
    <source>
        <dbReference type="ARBA" id="ARBA00022448"/>
    </source>
</evidence>
<dbReference type="InterPro" id="IPR050820">
    <property type="entry name" value="MFS_Sugar_Transporter"/>
</dbReference>
<feature type="domain" description="Major facilitator superfamily (MFS) profile" evidence="7">
    <location>
        <begin position="1"/>
        <end position="150"/>
    </location>
</feature>
<dbReference type="EMBL" id="SWLB01000028">
    <property type="protein sequence ID" value="KAF3320777.1"/>
    <property type="molecule type" value="Genomic_DNA"/>
</dbReference>
<evidence type="ECO:0000259" key="7">
    <source>
        <dbReference type="PROSITE" id="PS50850"/>
    </source>
</evidence>
<evidence type="ECO:0000256" key="6">
    <source>
        <dbReference type="SAM" id="Phobius"/>
    </source>
</evidence>
<dbReference type="PANTHER" id="PTHR48023">
    <property type="entry name" value="D-XYLOSE-PROTON SYMPORTER-LIKE 2"/>
    <property type="match status" value="1"/>
</dbReference>
<feature type="transmembrane region" description="Helical" evidence="6">
    <location>
        <begin position="36"/>
        <end position="61"/>
    </location>
</feature>
<comment type="caution">
    <text evidence="8">The sequence shown here is derived from an EMBL/GenBank/DDBJ whole genome shotgun (WGS) entry which is preliminary data.</text>
</comment>
<keyword evidence="2" id="KW-0813">Transport</keyword>
<dbReference type="GO" id="GO:0022857">
    <property type="term" value="F:transmembrane transporter activity"/>
    <property type="evidence" value="ECO:0007669"/>
    <property type="project" value="InterPro"/>
</dbReference>
<dbReference type="PANTHER" id="PTHR48023:SF6">
    <property type="entry name" value="D-XYLOSE-PROTON SYMPORTER-LIKE 3, CHLOROPLASTIC"/>
    <property type="match status" value="1"/>
</dbReference>
<dbReference type="Proteomes" id="UP000623129">
    <property type="component" value="Unassembled WGS sequence"/>
</dbReference>
<sequence length="150" mass="16450">MKCEGNLGKLQLTLLTTTALLYFASALITGYAPDLVILIIGRLIYGIGIGMAMMHGAPLYIAETSPSEIRGTLIYLKELFIFLGILLGYLVKSLEINTVGSGATCIVVVISVIGMLLLPCSLRWLLLRAVQGKGPMEEYKRRWRLMPCKS</sequence>
<evidence type="ECO:0000256" key="4">
    <source>
        <dbReference type="ARBA" id="ARBA00022989"/>
    </source>
</evidence>
<evidence type="ECO:0000313" key="8">
    <source>
        <dbReference type="EMBL" id="KAF3320777.1"/>
    </source>
</evidence>
<name>A0A833QLG0_9POAL</name>
<dbReference type="GO" id="GO:0016020">
    <property type="term" value="C:membrane"/>
    <property type="evidence" value="ECO:0007669"/>
    <property type="project" value="UniProtKB-SubCell"/>
</dbReference>
<keyword evidence="3 6" id="KW-0812">Transmembrane</keyword>
<evidence type="ECO:0000256" key="1">
    <source>
        <dbReference type="ARBA" id="ARBA00004141"/>
    </source>
</evidence>
<dbReference type="GO" id="GO:1904659">
    <property type="term" value="P:D-glucose transmembrane transport"/>
    <property type="evidence" value="ECO:0007669"/>
    <property type="project" value="TreeGrafter"/>
</dbReference>
<dbReference type="InterPro" id="IPR005828">
    <property type="entry name" value="MFS_sugar_transport-like"/>
</dbReference>
<keyword evidence="9" id="KW-1185">Reference proteome</keyword>
<dbReference type="Gene3D" id="1.20.1250.20">
    <property type="entry name" value="MFS general substrate transporter like domains"/>
    <property type="match status" value="1"/>
</dbReference>
<feature type="transmembrane region" description="Helical" evidence="6">
    <location>
        <begin position="97"/>
        <end position="118"/>
    </location>
</feature>
<dbReference type="InterPro" id="IPR020846">
    <property type="entry name" value="MFS_dom"/>
</dbReference>
<evidence type="ECO:0000313" key="9">
    <source>
        <dbReference type="Proteomes" id="UP000623129"/>
    </source>
</evidence>
<proteinExistence type="predicted"/>